<evidence type="ECO:0000313" key="2">
    <source>
        <dbReference type="EMBL" id="CAB4924523.1"/>
    </source>
</evidence>
<dbReference type="EMBL" id="CAFBND010000001">
    <property type="protein sequence ID" value="CAB4924523.1"/>
    <property type="molecule type" value="Genomic_DNA"/>
</dbReference>
<organism evidence="2">
    <name type="scientific">freshwater metagenome</name>
    <dbReference type="NCBI Taxonomy" id="449393"/>
    <lineage>
        <taxon>unclassified sequences</taxon>
        <taxon>metagenomes</taxon>
        <taxon>ecological metagenomes</taxon>
    </lineage>
</organism>
<gene>
    <name evidence="1" type="ORF">UFOPK3268_00405</name>
    <name evidence="2" type="ORF">UFOPK3752_00043</name>
</gene>
<dbReference type="PANTHER" id="PTHR33361">
    <property type="entry name" value="GLR0591 PROTEIN"/>
    <property type="match status" value="1"/>
</dbReference>
<accession>A0A6J7I1B7</accession>
<dbReference type="Pfam" id="PF05960">
    <property type="entry name" value="DUF885"/>
    <property type="match status" value="1"/>
</dbReference>
<proteinExistence type="predicted"/>
<dbReference type="AlphaFoldDB" id="A0A6J7I1B7"/>
<dbReference type="EMBL" id="CAFBIZ010000033">
    <property type="protein sequence ID" value="CAB4847352.1"/>
    <property type="molecule type" value="Genomic_DNA"/>
</dbReference>
<reference evidence="2" key="1">
    <citation type="submission" date="2020-05" db="EMBL/GenBank/DDBJ databases">
        <authorList>
            <person name="Chiriac C."/>
            <person name="Salcher M."/>
            <person name="Ghai R."/>
            <person name="Kavagutti S V."/>
        </authorList>
    </citation>
    <scope>NUCLEOTIDE SEQUENCE</scope>
</reference>
<name>A0A6J7I1B7_9ZZZZ</name>
<protein>
    <submittedName>
        <fullName evidence="2">Unannotated protein</fullName>
    </submittedName>
</protein>
<sequence>MTIDDAEATFAALADHIIDGLLARDPVTATSLGDHRFDDRLPDLSEDGLSETLHTIDQALSAVDQVDDLALDVSAAVDLEILRARLAAEQFALETLVEHTWNPLVANPGTALHLLLSRDFAPVEERLASLAGRLAGIPEALETSRLLLRDMPRVHVETAVGQFRGTLGMVRAEVDAALVSAPGMRRVVEPVQAEALGALEAHVGWLQDRLESDLATRDPRLGAEKYAATLWSTLDAQVTPDELLHRAETDLVRIEGEIARVAADYLGEPVPPPDDAAVLVRRALDAVAADGHVNNDTVLPMCRSAFEATTAFVRRHDLVTIHDDPVEIVVMPEIHRGVAVAYCDPPGPLETAMLPTFFAISPTPAEWDDGRITSFFREYNAHMLHNLTVHEAMPGHVLQLAHAKRGVKATRVRSAFWSGPFVEGWAVYAEQLMVERGYDAGLGPREALAIHLQQLKMQLRMTINAILDVRVHSRGMTEVEGMRLMQGRGHQEEGEAVGKWRRALLSSTQLSTYYVGYVAVMEIVADLRAAHPTWTDRQVHDAVLSHGSPPPRHLRTLLAI</sequence>
<evidence type="ECO:0000313" key="1">
    <source>
        <dbReference type="EMBL" id="CAB4847352.1"/>
    </source>
</evidence>
<dbReference type="InterPro" id="IPR010281">
    <property type="entry name" value="DUF885"/>
</dbReference>
<dbReference type="PANTHER" id="PTHR33361:SF15">
    <property type="entry name" value="DUF885 FAMILY LIPOPROTEIN"/>
    <property type="match status" value="1"/>
</dbReference>